<dbReference type="RefSeq" id="WP_140003596.1">
    <property type="nucleotide sequence ID" value="NZ_CP040946.1"/>
</dbReference>
<keyword evidence="1" id="KW-0732">Signal</keyword>
<evidence type="ECO:0000256" key="1">
    <source>
        <dbReference type="SAM" id="SignalP"/>
    </source>
</evidence>
<sequence length="162" mass="17548">MQPLLPALVLFTSMWLTPLLAHAEKGAVEVKSIAEKEIKSVVNGKTEVKRVPVKSAPPDTKIIYTTTFKNISNKPVNNIALTNPVPEHTVYEAGSAQGDNTDIQYSVDGGKTYGAATSLKVKGKDDSERPATTSDYTHIRWVYKGELAVGKESSVSFISVVK</sequence>
<proteinExistence type="predicted"/>
<dbReference type="NCBIfam" id="TIGR01451">
    <property type="entry name" value="B_ant_repeat"/>
    <property type="match status" value="1"/>
</dbReference>
<evidence type="ECO:0008006" key="4">
    <source>
        <dbReference type="Google" id="ProtNLM"/>
    </source>
</evidence>
<evidence type="ECO:0000313" key="2">
    <source>
        <dbReference type="EMBL" id="QDC44264.1"/>
    </source>
</evidence>
<keyword evidence="3" id="KW-1185">Reference proteome</keyword>
<feature type="chain" id="PRO_5022696698" description="DUF11 domain-containing protein" evidence="1">
    <location>
        <begin position="24"/>
        <end position="162"/>
    </location>
</feature>
<dbReference type="Proteomes" id="UP000311008">
    <property type="component" value="Chromosome"/>
</dbReference>
<reference evidence="3" key="1">
    <citation type="journal article" date="2019" name="ISME J.">
        <title>Evolution in action: habitat transition from sediment to the pelagial leads to genome streamlining in Methylophilaceae.</title>
        <authorList>
            <person name="Salcher M."/>
            <person name="Schaefle D."/>
            <person name="Kaspar M."/>
            <person name="Neuenschwander S.M."/>
            <person name="Ghai R."/>
        </authorList>
    </citation>
    <scope>NUCLEOTIDE SEQUENCE [LARGE SCALE GENOMIC DNA]</scope>
    <source>
        <strain evidence="3">MMS-M-51</strain>
    </source>
</reference>
<dbReference type="OrthoDB" id="8908316at2"/>
<evidence type="ECO:0000313" key="3">
    <source>
        <dbReference type="Proteomes" id="UP000311008"/>
    </source>
</evidence>
<protein>
    <recommendedName>
        <fullName evidence="4">DUF11 domain-containing protein</fullName>
    </recommendedName>
</protein>
<organism evidence="2 3">
    <name type="scientific">Methylophilus medardicus</name>
    <dbReference type="NCBI Taxonomy" id="2588534"/>
    <lineage>
        <taxon>Bacteria</taxon>
        <taxon>Pseudomonadati</taxon>
        <taxon>Pseudomonadota</taxon>
        <taxon>Betaproteobacteria</taxon>
        <taxon>Nitrosomonadales</taxon>
        <taxon>Methylophilaceae</taxon>
        <taxon>Methylophilus</taxon>
    </lineage>
</organism>
<accession>A0A5B8CSH2</accession>
<dbReference type="InterPro" id="IPR047589">
    <property type="entry name" value="DUF11_rpt"/>
</dbReference>
<dbReference type="KEGG" id="mmec:FIU01_06835"/>
<dbReference type="AlphaFoldDB" id="A0A5B8CSH2"/>
<dbReference type="EMBL" id="CP040946">
    <property type="protein sequence ID" value="QDC44264.1"/>
    <property type="molecule type" value="Genomic_DNA"/>
</dbReference>
<gene>
    <name evidence="2" type="ORF">FIU01_06835</name>
</gene>
<feature type="signal peptide" evidence="1">
    <location>
        <begin position="1"/>
        <end position="23"/>
    </location>
</feature>
<name>A0A5B8CSH2_9PROT</name>